<dbReference type="GO" id="GO:0002143">
    <property type="term" value="P:tRNA wobble position uridine thiolation"/>
    <property type="evidence" value="ECO:0007669"/>
    <property type="project" value="TreeGrafter"/>
</dbReference>
<comment type="catalytic activity">
    <reaction evidence="12">
        <text>5-taurinomethyluridine(34) in tRNA + S-sulfanyl-L-cysteinyl-[protein] + AH2 + ATP = 5-taurinomethyl-2-thiouridine(34) in tRNA + L-cysteinyl-[protein] + A + AMP + diphosphate + H(+)</text>
        <dbReference type="Rhea" id="RHEA:47040"/>
        <dbReference type="Rhea" id="RHEA-COMP:10131"/>
        <dbReference type="Rhea" id="RHEA-COMP:11726"/>
        <dbReference type="Rhea" id="RHEA-COMP:11732"/>
        <dbReference type="Rhea" id="RHEA-COMP:11733"/>
        <dbReference type="ChEBI" id="CHEBI:13193"/>
        <dbReference type="ChEBI" id="CHEBI:15378"/>
        <dbReference type="ChEBI" id="CHEBI:17499"/>
        <dbReference type="ChEBI" id="CHEBI:29950"/>
        <dbReference type="ChEBI" id="CHEBI:30616"/>
        <dbReference type="ChEBI" id="CHEBI:33019"/>
        <dbReference type="ChEBI" id="CHEBI:61963"/>
        <dbReference type="ChEBI" id="CHEBI:87171"/>
        <dbReference type="ChEBI" id="CHEBI:87172"/>
        <dbReference type="ChEBI" id="CHEBI:456215"/>
        <dbReference type="EC" id="2.8.1.14"/>
    </reaction>
</comment>
<dbReference type="NCBIfam" id="NF001138">
    <property type="entry name" value="PRK00143.1"/>
    <property type="match status" value="1"/>
</dbReference>
<sequence length="450" mass="49787">MKLTRSLLKKIAVGVSGGVDSAVAAWALKIQGHDIHGVFMRNWDSLNESDSGNCTEDTECAVAAWVCRSLDIPFTEMNFVSHYWNDVFQYTLSEYTAGLTPNPDILCNRHIKFGQLAETCRERLGCDWLATGHYARVVSDKSQGTRLLKARDESKDQTFFLSAVPQSALARAIFPLGGLLKSEVREIAEAVGLTKVAHKKDSTGICFIGKRNFQKFISQYVEDRPGRMVDIDTGVVVGDHQGRHHWTLGQRCHLEAITKYYVANKLQDSNDILVCAGYHHPSLYSTSFVTDPPHWIRGIPPPQLTSQGKVLCEFRFQRGAPLVPCVVSCAEPGSCGVGLSIALKEPLRVITPGQFAVFYDGEECLGCAKIIRPGPSLYELNTSHCKDVILGLRRHLPSLVCRSLGKIRRRAKDTDGAAAVALIDDARDAFCNLVEKIPYDSDVDKSSFRK</sequence>
<dbReference type="EC" id="2.8.1.14" evidence="4"/>
<dbReference type="GeneID" id="108666974"/>
<dbReference type="SUPFAM" id="SSF52402">
    <property type="entry name" value="Adenine nucleotide alpha hydrolases-like"/>
    <property type="match status" value="1"/>
</dbReference>
<dbReference type="FunFam" id="3.40.50.620:FF:000104">
    <property type="entry name" value="Mitochondrial tRNA-specific 2-thiouridylase 1"/>
    <property type="match status" value="1"/>
</dbReference>
<dbReference type="InterPro" id="IPR046885">
    <property type="entry name" value="MnmA-like_C"/>
</dbReference>
<dbReference type="InterPro" id="IPR004506">
    <property type="entry name" value="MnmA-like"/>
</dbReference>
<keyword evidence="15" id="KW-1185">Reference proteome</keyword>
<evidence type="ECO:0000256" key="6">
    <source>
        <dbReference type="ARBA" id="ARBA00022679"/>
    </source>
</evidence>
<evidence type="ECO:0000313" key="15">
    <source>
        <dbReference type="Proteomes" id="UP000694843"/>
    </source>
</evidence>
<accession>A0A8B7N745</accession>
<dbReference type="RefSeq" id="XP_018009440.1">
    <property type="nucleotide sequence ID" value="XM_018153951.2"/>
</dbReference>
<comment type="similarity">
    <text evidence="3">Belongs to the MnmA/TRMU family.</text>
</comment>
<proteinExistence type="inferred from homology"/>
<dbReference type="PANTHER" id="PTHR11933:SF5">
    <property type="entry name" value="MITOCHONDRIAL TRNA-SPECIFIC 2-THIOURIDYLASE 1"/>
    <property type="match status" value="1"/>
</dbReference>
<dbReference type="GO" id="GO:0061708">
    <property type="term" value="F:tRNA-5-taurinomethyluridine 2-sulfurtransferase"/>
    <property type="evidence" value="ECO:0007669"/>
    <property type="project" value="UniProtKB-EC"/>
</dbReference>
<dbReference type="Gene3D" id="2.30.30.280">
    <property type="entry name" value="Adenine nucleotide alpha hydrolases-like domains"/>
    <property type="match status" value="1"/>
</dbReference>
<evidence type="ECO:0000256" key="11">
    <source>
        <dbReference type="ARBA" id="ARBA00023157"/>
    </source>
</evidence>
<dbReference type="Proteomes" id="UP000694843">
    <property type="component" value="Unplaced"/>
</dbReference>
<dbReference type="Pfam" id="PF03054">
    <property type="entry name" value="tRNA_Me_trans"/>
    <property type="match status" value="1"/>
</dbReference>
<comment type="subcellular location">
    <subcellularLocation>
        <location evidence="2">Mitochondrion</location>
    </subcellularLocation>
</comment>
<keyword evidence="8" id="KW-0547">Nucleotide-binding</keyword>
<evidence type="ECO:0000313" key="16">
    <source>
        <dbReference type="RefSeq" id="XP_018009440.1"/>
    </source>
</evidence>
<keyword evidence="10" id="KW-0694">RNA-binding</keyword>
<dbReference type="CDD" id="cd01998">
    <property type="entry name" value="MnmA_TRMU-like"/>
    <property type="match status" value="1"/>
</dbReference>
<evidence type="ECO:0000256" key="1">
    <source>
        <dbReference type="ARBA" id="ARBA00003986"/>
    </source>
</evidence>
<evidence type="ECO:0000256" key="4">
    <source>
        <dbReference type="ARBA" id="ARBA00011953"/>
    </source>
</evidence>
<dbReference type="GO" id="GO:0005739">
    <property type="term" value="C:mitochondrion"/>
    <property type="evidence" value="ECO:0007669"/>
    <property type="project" value="UniProtKB-SubCell"/>
</dbReference>
<gene>
    <name evidence="16" type="primary">LOC108666974</name>
</gene>
<comment type="function">
    <text evidence="1">Catalyzes the 2-thiolation of uridine at the wobble position (U34) of mitochondrial tRNA(Lys), tRNA(Glu) and tRNA(Gln). Required for the formation of 5-taurinomethyl-2-thiouridine (tm5s2U) of mitochondrial tRNA(Lys), tRNA(Glu), and tRNA(Gln) at the wobble position. ATP is required to activate the C2 atom of the wobble base.</text>
</comment>
<keyword evidence="6" id="KW-0808">Transferase</keyword>
<dbReference type="OMA" id="PFYVWDL"/>
<evidence type="ECO:0000256" key="2">
    <source>
        <dbReference type="ARBA" id="ARBA00004173"/>
    </source>
</evidence>
<evidence type="ECO:0000259" key="13">
    <source>
        <dbReference type="Pfam" id="PF20258"/>
    </source>
</evidence>
<keyword evidence="7" id="KW-0819">tRNA processing</keyword>
<dbReference type="AlphaFoldDB" id="A0A8B7N745"/>
<dbReference type="KEGG" id="hazt:108666974"/>
<dbReference type="InterPro" id="IPR046884">
    <property type="entry name" value="MnmA-like_central"/>
</dbReference>
<dbReference type="HAMAP" id="MF_00144">
    <property type="entry name" value="tRNA_thiouridyl_MnmA"/>
    <property type="match status" value="1"/>
</dbReference>
<name>A0A8B7N745_HYAAZ</name>
<evidence type="ECO:0000259" key="14">
    <source>
        <dbReference type="Pfam" id="PF20259"/>
    </source>
</evidence>
<dbReference type="FunFam" id="2.30.30.280:FF:000001">
    <property type="entry name" value="tRNA-specific 2-thiouridylase MnmA"/>
    <property type="match status" value="1"/>
</dbReference>
<dbReference type="GO" id="GO:0000049">
    <property type="term" value="F:tRNA binding"/>
    <property type="evidence" value="ECO:0007669"/>
    <property type="project" value="UniProtKB-KW"/>
</dbReference>
<feature type="domain" description="tRNA-specific 2-thiouridylase MnmA-like C-terminal" evidence="13">
    <location>
        <begin position="286"/>
        <end position="370"/>
    </location>
</feature>
<dbReference type="GO" id="GO:0005524">
    <property type="term" value="F:ATP binding"/>
    <property type="evidence" value="ECO:0007669"/>
    <property type="project" value="UniProtKB-KW"/>
</dbReference>
<evidence type="ECO:0000256" key="3">
    <source>
        <dbReference type="ARBA" id="ARBA00006191"/>
    </source>
</evidence>
<evidence type="ECO:0000256" key="12">
    <source>
        <dbReference type="ARBA" id="ARBA00049564"/>
    </source>
</evidence>
<reference evidence="16" key="1">
    <citation type="submission" date="2025-08" db="UniProtKB">
        <authorList>
            <consortium name="RefSeq"/>
        </authorList>
    </citation>
    <scope>IDENTIFICATION</scope>
    <source>
        <tissue evidence="16">Whole organism</tissue>
    </source>
</reference>
<dbReference type="Gene3D" id="2.40.30.10">
    <property type="entry name" value="Translation factors"/>
    <property type="match status" value="1"/>
</dbReference>
<evidence type="ECO:0000256" key="8">
    <source>
        <dbReference type="ARBA" id="ARBA00022741"/>
    </source>
</evidence>
<dbReference type="Gene3D" id="3.40.50.620">
    <property type="entry name" value="HUPs"/>
    <property type="match status" value="1"/>
</dbReference>
<feature type="domain" description="tRNA-specific 2-thiouridylase MnmA-like central" evidence="14">
    <location>
        <begin position="214"/>
        <end position="275"/>
    </location>
</feature>
<dbReference type="Pfam" id="PF20258">
    <property type="entry name" value="tRNA_Me_trans_C"/>
    <property type="match status" value="1"/>
</dbReference>
<dbReference type="Pfam" id="PF20259">
    <property type="entry name" value="tRNA_Me_trans_M"/>
    <property type="match status" value="1"/>
</dbReference>
<dbReference type="NCBIfam" id="TIGR00420">
    <property type="entry name" value="trmU"/>
    <property type="match status" value="1"/>
</dbReference>
<organism evidence="15 16">
    <name type="scientific">Hyalella azteca</name>
    <name type="common">Amphipod</name>
    <dbReference type="NCBI Taxonomy" id="294128"/>
    <lineage>
        <taxon>Eukaryota</taxon>
        <taxon>Metazoa</taxon>
        <taxon>Ecdysozoa</taxon>
        <taxon>Arthropoda</taxon>
        <taxon>Crustacea</taxon>
        <taxon>Multicrustacea</taxon>
        <taxon>Malacostraca</taxon>
        <taxon>Eumalacostraca</taxon>
        <taxon>Peracarida</taxon>
        <taxon>Amphipoda</taxon>
        <taxon>Senticaudata</taxon>
        <taxon>Talitrida</taxon>
        <taxon>Talitroidea</taxon>
        <taxon>Hyalellidae</taxon>
        <taxon>Hyalella</taxon>
    </lineage>
</organism>
<keyword evidence="5" id="KW-0820">tRNA-binding</keyword>
<dbReference type="PANTHER" id="PTHR11933">
    <property type="entry name" value="TRNA 5-METHYLAMINOMETHYL-2-THIOURIDYLATE -METHYLTRANSFERASE"/>
    <property type="match status" value="1"/>
</dbReference>
<evidence type="ECO:0000256" key="7">
    <source>
        <dbReference type="ARBA" id="ARBA00022694"/>
    </source>
</evidence>
<dbReference type="InterPro" id="IPR023382">
    <property type="entry name" value="MnmA-like_central_sf"/>
</dbReference>
<evidence type="ECO:0000256" key="10">
    <source>
        <dbReference type="ARBA" id="ARBA00022884"/>
    </source>
</evidence>
<protein>
    <recommendedName>
        <fullName evidence="4">tRNA-5-taurinomethyluridine 2-sulfurtransferase</fullName>
        <ecNumber evidence="4">2.8.1.14</ecNumber>
    </recommendedName>
</protein>
<evidence type="ECO:0000256" key="9">
    <source>
        <dbReference type="ARBA" id="ARBA00022840"/>
    </source>
</evidence>
<keyword evidence="11" id="KW-1015">Disulfide bond</keyword>
<evidence type="ECO:0000256" key="5">
    <source>
        <dbReference type="ARBA" id="ARBA00022555"/>
    </source>
</evidence>
<dbReference type="InterPro" id="IPR014729">
    <property type="entry name" value="Rossmann-like_a/b/a_fold"/>
</dbReference>
<dbReference type="OrthoDB" id="3685at2759"/>
<keyword evidence="9" id="KW-0067">ATP-binding</keyword>